<proteinExistence type="predicted"/>
<protein>
    <submittedName>
        <fullName evidence="1">Unannotated protein</fullName>
    </submittedName>
</protein>
<evidence type="ECO:0000313" key="1">
    <source>
        <dbReference type="EMBL" id="CAB4828666.1"/>
    </source>
</evidence>
<reference evidence="1" key="1">
    <citation type="submission" date="2020-05" db="EMBL/GenBank/DDBJ databases">
        <authorList>
            <person name="Chiriac C."/>
            <person name="Salcher M."/>
            <person name="Ghai R."/>
            <person name="Kavagutti S V."/>
        </authorList>
    </citation>
    <scope>NUCLEOTIDE SEQUENCE</scope>
</reference>
<dbReference type="AlphaFoldDB" id="A0A6J7A702"/>
<name>A0A6J7A702_9ZZZZ</name>
<accession>A0A6J7A702</accession>
<dbReference type="EMBL" id="CAFAAQ010000330">
    <property type="protein sequence ID" value="CAB4828666.1"/>
    <property type="molecule type" value="Genomic_DNA"/>
</dbReference>
<organism evidence="1">
    <name type="scientific">freshwater metagenome</name>
    <dbReference type="NCBI Taxonomy" id="449393"/>
    <lineage>
        <taxon>unclassified sequences</taxon>
        <taxon>metagenomes</taxon>
        <taxon>ecological metagenomes</taxon>
    </lineage>
</organism>
<gene>
    <name evidence="1" type="ORF">UFOPK3046_02205</name>
</gene>
<sequence>MPLIISGSLVEPITRAALGAIDVDGGSTQQQRALLGAIVEHLWKRPDLDLGTLEPLSPSLAAAAITEPEQRRRFLWMAAALELCRRPISPAQIDRINDYAVAFETEDVTLEIARTWINEGADRAQLDILSFFRGWHSEHEETQLLARKVHAHSPDEQMLELFESFKNLPEGTLGREFLEFHTRNEFELPGLDPERNILRTVFCSHDMNHVITGYEPTPSGEIALAAMSFAAGRCEPTWAGLLLSMAYHEGRLTRHDEPVPLETTLSDPAAVELLGEAFDRGSECSSNFTFADHLSMADWQLSDVRARYNITPRRLGLSQL</sequence>